<accession>A0A1H0ZBG7</accession>
<dbReference type="Proteomes" id="UP000199289">
    <property type="component" value="Unassembled WGS sequence"/>
</dbReference>
<dbReference type="InterPro" id="IPR025098">
    <property type="entry name" value="DUF4013"/>
</dbReference>
<sequence length="232" mass="24449">MLRHALSYPLNSDDRIPTILIGGVLTVLSFVIPILPQAILQGYGVRVLRSSAKDESAAPSFIDWVTLIVDGIKLLLINLAYTFVFLVPIVVALFAFGLGEQLLSGGPTPSAVGSAVDSALAAAFVLFIVVLSVAVAYIVPAAYANFAIEGSMGSAFDFSTIKEATTTSEYFTAWVLAAVIGLLLGALGIVLSVVLVGVLVLFYVQVVAFYLVGRGFSKGLAKKRRAVAETTF</sequence>
<dbReference type="Proteomes" id="UP000255421">
    <property type="component" value="Unassembled WGS sequence"/>
</dbReference>
<evidence type="ECO:0000313" key="3">
    <source>
        <dbReference type="EMBL" id="SDQ24754.1"/>
    </source>
</evidence>
<dbReference type="OrthoDB" id="107590at2157"/>
<protein>
    <submittedName>
        <fullName evidence="2">DUF4013 domain-containing protein</fullName>
    </submittedName>
</protein>
<dbReference type="EMBL" id="QQST01000001">
    <property type="protein sequence ID" value="RDI72924.1"/>
    <property type="molecule type" value="Genomic_DNA"/>
</dbReference>
<reference evidence="3" key="1">
    <citation type="submission" date="2016-10" db="EMBL/GenBank/DDBJ databases">
        <authorList>
            <person name="de Groot N.N."/>
        </authorList>
    </citation>
    <scope>NUCLEOTIDE SEQUENCE [LARGE SCALE GENOMIC DNA]</scope>
    <source>
        <strain evidence="3">CGMCC 1.12397</strain>
    </source>
</reference>
<feature type="transmembrane region" description="Helical" evidence="1">
    <location>
        <begin position="119"/>
        <end position="148"/>
    </location>
</feature>
<proteinExistence type="predicted"/>
<dbReference type="RefSeq" id="WP_092534090.1">
    <property type="nucleotide sequence ID" value="NZ_FNKQ01000001.1"/>
</dbReference>
<organism evidence="3 4">
    <name type="scientific">Halopelagius longus</name>
    <dbReference type="NCBI Taxonomy" id="1236180"/>
    <lineage>
        <taxon>Archaea</taxon>
        <taxon>Methanobacteriati</taxon>
        <taxon>Methanobacteriota</taxon>
        <taxon>Stenosarchaea group</taxon>
        <taxon>Halobacteria</taxon>
        <taxon>Halobacteriales</taxon>
        <taxon>Haloferacaceae</taxon>
    </lineage>
</organism>
<evidence type="ECO:0000313" key="2">
    <source>
        <dbReference type="EMBL" id="RDI72924.1"/>
    </source>
</evidence>
<gene>
    <name evidence="2" type="ORF">DWB78_14990</name>
    <name evidence="3" type="ORF">SAMN05216278_1125</name>
</gene>
<feature type="transmembrane region" description="Helical" evidence="1">
    <location>
        <begin position="193"/>
        <end position="213"/>
    </location>
</feature>
<feature type="transmembrane region" description="Helical" evidence="1">
    <location>
        <begin position="20"/>
        <end position="40"/>
    </location>
</feature>
<evidence type="ECO:0000313" key="4">
    <source>
        <dbReference type="Proteomes" id="UP000199289"/>
    </source>
</evidence>
<evidence type="ECO:0000313" key="5">
    <source>
        <dbReference type="Proteomes" id="UP000255421"/>
    </source>
</evidence>
<reference evidence="4" key="2">
    <citation type="submission" date="2016-10" db="EMBL/GenBank/DDBJ databases">
        <authorList>
            <person name="Varghese N."/>
            <person name="Submissions S."/>
        </authorList>
    </citation>
    <scope>NUCLEOTIDE SEQUENCE [LARGE SCALE GENOMIC DNA]</scope>
    <source>
        <strain evidence="4">CGMCC 1.12397</strain>
    </source>
</reference>
<keyword evidence="5" id="KW-1185">Reference proteome</keyword>
<name>A0A1H0ZBG7_9EURY</name>
<dbReference type="EMBL" id="FNKQ01000001">
    <property type="protein sequence ID" value="SDQ24754.1"/>
    <property type="molecule type" value="Genomic_DNA"/>
</dbReference>
<reference evidence="2 5" key="3">
    <citation type="submission" date="2018-07" db="EMBL/GenBank/DDBJ databases">
        <title>Genome sequence of extremly halophilic archaeon Halopelagius longus strain BC12-B1.</title>
        <authorList>
            <person name="Zhang X."/>
        </authorList>
    </citation>
    <scope>NUCLEOTIDE SEQUENCE [LARGE SCALE GENOMIC DNA]</scope>
    <source>
        <strain evidence="2 5">BC12-B1</strain>
    </source>
</reference>
<dbReference type="AlphaFoldDB" id="A0A1H0ZBG7"/>
<feature type="transmembrane region" description="Helical" evidence="1">
    <location>
        <begin position="74"/>
        <end position="99"/>
    </location>
</feature>
<keyword evidence="1" id="KW-1133">Transmembrane helix</keyword>
<feature type="transmembrane region" description="Helical" evidence="1">
    <location>
        <begin position="169"/>
        <end position="187"/>
    </location>
</feature>
<keyword evidence="1" id="KW-0472">Membrane</keyword>
<dbReference type="Pfam" id="PF13197">
    <property type="entry name" value="DUF4013"/>
    <property type="match status" value="1"/>
</dbReference>
<evidence type="ECO:0000256" key="1">
    <source>
        <dbReference type="SAM" id="Phobius"/>
    </source>
</evidence>
<keyword evidence="1" id="KW-0812">Transmembrane</keyword>